<dbReference type="eggNOG" id="KOG1567">
    <property type="taxonomic scope" value="Eukaryota"/>
</dbReference>
<evidence type="ECO:0000313" key="3">
    <source>
        <dbReference type="EMBL" id="EDO07005.1"/>
    </source>
</evidence>
<dbReference type="EC" id="1.17.4.1" evidence="3"/>
<keyword evidence="3" id="KW-0560">Oxidoreductase</keyword>
<reference evidence="4" key="5">
    <citation type="journal article" date="2021" name="Int. J. Parasitol.">
        <title>Comparative analysis of gene expression between Babesia bovis blood stages and kinetes allowed by improved genome annotation.</title>
        <authorList>
            <person name="Ueti M.W."/>
            <person name="Johnson W.C."/>
            <person name="Kappmeyer L.S."/>
            <person name="Herndon D.R."/>
            <person name="Mousel M.R."/>
            <person name="Reif K.E."/>
            <person name="Taus N.S."/>
            <person name="Ifeonu O.O."/>
            <person name="Silva J.C."/>
            <person name="Suarez C.E."/>
            <person name="Brayton K.A."/>
        </authorList>
    </citation>
    <scope>NUCLEOTIDE SEQUENCE [LARGE SCALE GENOMIC DNA]</scope>
</reference>
<dbReference type="RefSeq" id="XP_001610573.1">
    <property type="nucleotide sequence ID" value="XM_001610523.1"/>
</dbReference>
<reference evidence="3 4" key="1">
    <citation type="journal article" date="2007" name="PLoS Pathog.">
        <title>Genome sequence of Babesia bovis and comparative analysis of apicomplexan hemoprotozoa.</title>
        <authorList>
            <person name="Brayton K.A."/>
            <person name="Lau A.O.T."/>
            <person name="Herndon D.R."/>
            <person name="Hannick L."/>
            <person name="Kappmeyer L.S."/>
            <person name="Berens S.J."/>
            <person name="Bidwell S.L."/>
            <person name="Brown W.C."/>
            <person name="Crabtree J."/>
            <person name="Fadrosh D."/>
            <person name="Feldblum T."/>
            <person name="Forberger H.A."/>
            <person name="Haas B.J."/>
            <person name="Howell J.M."/>
            <person name="Khouri H."/>
            <person name="Koo H."/>
            <person name="Mann D.J."/>
            <person name="Norimine J."/>
            <person name="Paulsen I.T."/>
            <person name="Radune D."/>
            <person name="Ren Q."/>
            <person name="Smith R.K. Jr."/>
            <person name="Suarez C.E."/>
            <person name="White O."/>
            <person name="Wortman J.R."/>
            <person name="Knowles D.P. Jr."/>
            <person name="McElwain T.F."/>
            <person name="Nene V.M."/>
        </authorList>
    </citation>
    <scope>NUCLEOTIDE SEQUENCE [LARGE SCALE GENOMIC DNA]</scope>
    <source>
        <strain evidence="3">T2Bo</strain>
    </source>
</reference>
<dbReference type="EMBL" id="AAXT01000002">
    <property type="protein sequence ID" value="EDO07005.1"/>
    <property type="molecule type" value="Genomic_DNA"/>
</dbReference>
<dbReference type="SUPFAM" id="SSF47240">
    <property type="entry name" value="Ferritin-like"/>
    <property type="match status" value="1"/>
</dbReference>
<dbReference type="InterPro" id="IPR000358">
    <property type="entry name" value="RNR_small_fam"/>
</dbReference>
<accession>A7AR36</accession>
<evidence type="ECO:0000256" key="1">
    <source>
        <dbReference type="ARBA" id="ARBA00009303"/>
    </source>
</evidence>
<dbReference type="PANTHER" id="PTHR23409">
    <property type="entry name" value="RIBONUCLEOSIDE-DIPHOSPHATE REDUCTASE SMALL CHAIN"/>
    <property type="match status" value="1"/>
</dbReference>
<comment type="similarity">
    <text evidence="1">Belongs to the ribonucleoside diphosphate reductase small chain family.</text>
</comment>
<keyword evidence="4" id="KW-1185">Reference proteome</keyword>
<dbReference type="PANTHER" id="PTHR23409:SF18">
    <property type="entry name" value="RIBONUCLEOSIDE-DIPHOSPHATE REDUCTASE SUBUNIT M2"/>
    <property type="match status" value="1"/>
</dbReference>
<dbReference type="Pfam" id="PF00268">
    <property type="entry name" value="Ribonuc_red_sm"/>
    <property type="match status" value="1"/>
</dbReference>
<dbReference type="InterPro" id="IPR009078">
    <property type="entry name" value="Ferritin-like_SF"/>
</dbReference>
<dbReference type="OMA" id="KENQFRW"/>
<sequence length="329" mass="37666">MDVGSIKYLQPQEIALEQHNETLLKENANRWVMFPIHYDALWAMYKEIENSFWAAEDFRFANERDTYSSLPTELRQLVVKLISYHNRLDRSEVARPATITLDLLADTQIPEARAFYGFQVSYENIHSELFGIMSSAIPGTIDVPEADAKIEWLTRNLTSTSCFYIKVILQCISKAIFRSAFGILADYLRNSKKLPTLLSALDTVAKDVSIHLKFAMAALEHLKLRPTRETVMELLNSAYDLEMAYCRSVLPMDHMGLSEYHLSQYIKNNVNQCLLITGNTEEHRVKVELGWLKPSIFTGNASTQVRQIQRKIQPVEENSGGSISFNEDF</sequence>
<reference evidence="4" key="4">
    <citation type="journal article" date="2020" name="Data Brief">
        <title>Transcriptome dataset of Babesia bovis life stages within vertebrate and invertebrate hosts.</title>
        <authorList>
            <person name="Ueti M.W."/>
            <person name="Johnson W.C."/>
            <person name="Kappmeyer L.S."/>
            <person name="Herndon D.R."/>
            <person name="Mousel M.R."/>
            <person name="Reif K.E."/>
            <person name="Taus N.S."/>
            <person name="Ifeonu O.O."/>
            <person name="Silva J.C."/>
            <person name="Suarez C.E."/>
            <person name="Brayton K.A."/>
        </authorList>
    </citation>
    <scope>NUCLEOTIDE SEQUENCE [LARGE SCALE GENOMIC DNA]</scope>
</reference>
<reference evidence="3" key="2">
    <citation type="submission" date="2007-08" db="EMBL/GenBank/DDBJ databases">
        <authorList>
            <person name="Nene V."/>
        </authorList>
    </citation>
    <scope>NUCLEOTIDE SEQUENCE</scope>
    <source>
        <strain evidence="3">T2Bo</strain>
    </source>
</reference>
<dbReference type="KEGG" id="bbo:BBOV_IV006460"/>
<dbReference type="CDD" id="cd01049">
    <property type="entry name" value="RNRR2"/>
    <property type="match status" value="1"/>
</dbReference>
<dbReference type="VEuPathDB" id="PiroplasmaDB:BBOV_IV006460"/>
<dbReference type="STRING" id="5865.A7AR36"/>
<dbReference type="InterPro" id="IPR012348">
    <property type="entry name" value="RNR-like"/>
</dbReference>
<gene>
    <name evidence="2 3" type="ORF">BBOV_IV006460</name>
</gene>
<dbReference type="FunCoup" id="A7AR36">
    <property type="interactions" value="32"/>
</dbReference>
<evidence type="ECO:0000313" key="4">
    <source>
        <dbReference type="Proteomes" id="UP000002173"/>
    </source>
</evidence>
<dbReference type="Proteomes" id="UP000002173">
    <property type="component" value="Unassembled WGS sequence"/>
</dbReference>
<organism evidence="3 4">
    <name type="scientific">Babesia bovis</name>
    <dbReference type="NCBI Taxonomy" id="5865"/>
    <lineage>
        <taxon>Eukaryota</taxon>
        <taxon>Sar</taxon>
        <taxon>Alveolata</taxon>
        <taxon>Apicomplexa</taxon>
        <taxon>Aconoidasida</taxon>
        <taxon>Piroplasmida</taxon>
        <taxon>Babesiidae</taxon>
        <taxon>Babesia</taxon>
    </lineage>
</organism>
<dbReference type="GO" id="GO:0004748">
    <property type="term" value="F:ribonucleoside-diphosphate reductase activity, thioredoxin disulfide as acceptor"/>
    <property type="evidence" value="ECO:0007669"/>
    <property type="project" value="UniProtKB-EC"/>
</dbReference>
<dbReference type="Gene3D" id="1.10.620.20">
    <property type="entry name" value="Ribonucleotide Reductase, subunit A"/>
    <property type="match status" value="1"/>
</dbReference>
<name>A7AR36_BABBO</name>
<proteinExistence type="evidence at transcript level"/>
<dbReference type="AlphaFoldDB" id="A7AR36"/>
<dbReference type="GO" id="GO:0009263">
    <property type="term" value="P:deoxyribonucleotide biosynthetic process"/>
    <property type="evidence" value="ECO:0007669"/>
    <property type="project" value="InterPro"/>
</dbReference>
<dbReference type="EMBL" id="AK442109">
    <property type="protein sequence ID" value="BAN65903.1"/>
    <property type="molecule type" value="mRNA"/>
</dbReference>
<dbReference type="GeneID" id="5478807"/>
<protein>
    <submittedName>
        <fullName evidence="3">Ribonucleoside-diphosphate reductase beta subunit, putative</fullName>
        <ecNumber evidence="3">1.17.4.1</ecNumber>
    </submittedName>
</protein>
<dbReference type="InterPro" id="IPR033909">
    <property type="entry name" value="RNR_small"/>
</dbReference>
<reference evidence="2" key="3">
    <citation type="journal article" date="2014" name="BMC Genomics">
        <title>The Babesia bovis gene and promoter model: an update from full-length EST analysis.</title>
        <authorList>
            <person name="Yamagishi J."/>
            <person name="Wakaguri H."/>
            <person name="Yokoyama N."/>
            <person name="Yamashita R."/>
            <person name="Suzuki Y."/>
            <person name="Xuan X."/>
            <person name="Igarashi I."/>
        </authorList>
    </citation>
    <scope>NUCLEOTIDE SEQUENCE</scope>
    <source>
        <strain evidence="2">Texas</strain>
    </source>
</reference>
<evidence type="ECO:0000313" key="2">
    <source>
        <dbReference type="EMBL" id="BAN65903.1"/>
    </source>
</evidence>